<organism evidence="1 2">
    <name type="scientific">Trichuris trichiura</name>
    <name type="common">Whipworm</name>
    <name type="synonym">Trichocephalus trichiurus</name>
    <dbReference type="NCBI Taxonomy" id="36087"/>
    <lineage>
        <taxon>Eukaryota</taxon>
        <taxon>Metazoa</taxon>
        <taxon>Ecdysozoa</taxon>
        <taxon>Nematoda</taxon>
        <taxon>Enoplea</taxon>
        <taxon>Dorylaimia</taxon>
        <taxon>Trichinellida</taxon>
        <taxon>Trichuridae</taxon>
        <taxon>Trichuris</taxon>
    </lineage>
</organism>
<protein>
    <submittedName>
        <fullName evidence="1">Uncharacterized protein</fullName>
    </submittedName>
</protein>
<evidence type="ECO:0000313" key="1">
    <source>
        <dbReference type="EMBL" id="CDW54191.1"/>
    </source>
</evidence>
<proteinExistence type="predicted"/>
<reference evidence="1" key="2">
    <citation type="submission" date="2014-03" db="EMBL/GenBank/DDBJ databases">
        <title>The whipworm genome and dual-species transcriptomics of an intimate host-pathogen interaction.</title>
        <authorList>
            <person name="Foth B.J."/>
            <person name="Tsai I.J."/>
            <person name="Reid A.J."/>
            <person name="Bancroft A.J."/>
            <person name="Nichol S."/>
            <person name="Tracey A."/>
            <person name="Holroyd N."/>
            <person name="Cotton J.A."/>
            <person name="Stanley E.J."/>
            <person name="Zarowiecki M."/>
            <person name="Liu J.Z."/>
            <person name="Huckvale T."/>
            <person name="Cooper P.J."/>
            <person name="Grencis R.K."/>
            <person name="Berriman M."/>
        </authorList>
    </citation>
    <scope>NUCLEOTIDE SEQUENCE [LARGE SCALE GENOMIC DNA]</scope>
</reference>
<dbReference type="AlphaFoldDB" id="A0A077Z2E8"/>
<keyword evidence="2" id="KW-1185">Reference proteome</keyword>
<dbReference type="Proteomes" id="UP000030665">
    <property type="component" value="Unassembled WGS sequence"/>
</dbReference>
<gene>
    <name evidence="1" type="ORF">TTRE_0000246101</name>
</gene>
<evidence type="ECO:0000313" key="2">
    <source>
        <dbReference type="Proteomes" id="UP000030665"/>
    </source>
</evidence>
<reference evidence="1" key="1">
    <citation type="submission" date="2014-01" db="EMBL/GenBank/DDBJ databases">
        <authorList>
            <person name="Aslett M."/>
        </authorList>
    </citation>
    <scope>NUCLEOTIDE SEQUENCE</scope>
</reference>
<accession>A0A077Z2E8</accession>
<sequence length="122" mass="13589">MPSRCCVCSSFACSSAVKSSRLDVVIHLWTANPRLPFLQTPFDQWNCSTVSCSSSSSSSFLRLAAIHGYYVTPFWLVKSARRIIVAWPSRPSLALANCNTAMAADILVGFHCWQSECQQFLY</sequence>
<dbReference type="EMBL" id="HG805883">
    <property type="protein sequence ID" value="CDW54191.1"/>
    <property type="molecule type" value="Genomic_DNA"/>
</dbReference>
<name>A0A077Z2E8_TRITR</name>